<evidence type="ECO:0000259" key="8">
    <source>
        <dbReference type="PROSITE" id="PS50928"/>
    </source>
</evidence>
<keyword evidence="10" id="KW-1185">Reference proteome</keyword>
<dbReference type="EMBL" id="WLCI01000005">
    <property type="protein sequence ID" value="MTB94367.1"/>
    <property type="molecule type" value="Genomic_DNA"/>
</dbReference>
<dbReference type="Proteomes" id="UP000433406">
    <property type="component" value="Unassembled WGS sequence"/>
</dbReference>
<comment type="subcellular location">
    <subcellularLocation>
        <location evidence="1 7">Cell membrane</location>
        <topology evidence="1 7">Multi-pass membrane protein</topology>
    </subcellularLocation>
</comment>
<evidence type="ECO:0000256" key="3">
    <source>
        <dbReference type="ARBA" id="ARBA00022475"/>
    </source>
</evidence>
<dbReference type="CDD" id="cd06261">
    <property type="entry name" value="TM_PBP2"/>
    <property type="match status" value="1"/>
</dbReference>
<dbReference type="RefSeq" id="WP_154614206.1">
    <property type="nucleotide sequence ID" value="NZ_CP053660.1"/>
</dbReference>
<reference evidence="9 10" key="1">
    <citation type="submission" date="2019-10" db="EMBL/GenBank/DDBJ databases">
        <title>Nocardioides novel species isolated from the excrement of Marmot.</title>
        <authorList>
            <person name="Zhang G."/>
        </authorList>
    </citation>
    <scope>NUCLEOTIDE SEQUENCE [LARGE SCALE GENOMIC DNA]</scope>
    <source>
        <strain evidence="10">zg-579</strain>
    </source>
</reference>
<dbReference type="GO" id="GO:0005886">
    <property type="term" value="C:plasma membrane"/>
    <property type="evidence" value="ECO:0007669"/>
    <property type="project" value="UniProtKB-SubCell"/>
</dbReference>
<feature type="transmembrane region" description="Helical" evidence="7">
    <location>
        <begin position="95"/>
        <end position="118"/>
    </location>
</feature>
<keyword evidence="4 7" id="KW-0812">Transmembrane</keyword>
<evidence type="ECO:0000313" key="9">
    <source>
        <dbReference type="EMBL" id="MTB94367.1"/>
    </source>
</evidence>
<protein>
    <submittedName>
        <fullName evidence="9">ABC transporter permease subunit</fullName>
    </submittedName>
</protein>
<evidence type="ECO:0000256" key="4">
    <source>
        <dbReference type="ARBA" id="ARBA00022692"/>
    </source>
</evidence>
<accession>A0A6I3IZ55</accession>
<keyword evidence="6 7" id="KW-0472">Membrane</keyword>
<dbReference type="InterPro" id="IPR000515">
    <property type="entry name" value="MetI-like"/>
</dbReference>
<dbReference type="Pfam" id="PF00528">
    <property type="entry name" value="BPD_transp_1"/>
    <property type="match status" value="1"/>
</dbReference>
<feature type="transmembrane region" description="Helical" evidence="7">
    <location>
        <begin position="139"/>
        <end position="166"/>
    </location>
</feature>
<dbReference type="PANTHER" id="PTHR43386:SF25">
    <property type="entry name" value="PEPTIDE ABC TRANSPORTER PERMEASE PROTEIN"/>
    <property type="match status" value="1"/>
</dbReference>
<feature type="transmembrane region" description="Helical" evidence="7">
    <location>
        <begin position="204"/>
        <end position="225"/>
    </location>
</feature>
<comment type="similarity">
    <text evidence="7">Belongs to the binding-protein-dependent transport system permease family.</text>
</comment>
<sequence length="296" mass="30810">MSAAVEGSMIAGDLSGKAARRRRAAWNVSLVVGIVMTAAFLLVAVVSLFWTPADPNAVAPADRLLPAGSPGHLLGTDALGRDVASALMVGARSSIIVAAGAAFLALVVGTVAGLVAASSRPLVDESVMRVADVLLSIPGIVFALVLAATVGAGIGSTIFALSVFLMPSYTRVVRAAALRVLGEDYITAARLYGRRKLFILTRHVVPNILSVMIVQFTLFFAVGILTEAGLSYLGVGVNRPDVSWGMLLKEAQETVGVSSPLAVWPGLAIVFAVLGLNLLGDGLRDVLDPRMRKRAR</sequence>
<evidence type="ECO:0000256" key="2">
    <source>
        <dbReference type="ARBA" id="ARBA00022448"/>
    </source>
</evidence>
<dbReference type="SUPFAM" id="SSF161098">
    <property type="entry name" value="MetI-like"/>
    <property type="match status" value="1"/>
</dbReference>
<dbReference type="InterPro" id="IPR035906">
    <property type="entry name" value="MetI-like_sf"/>
</dbReference>
<dbReference type="AlphaFoldDB" id="A0A6I3IZ55"/>
<comment type="caution">
    <text evidence="9">The sequence shown here is derived from an EMBL/GenBank/DDBJ whole genome shotgun (WGS) entry which is preliminary data.</text>
</comment>
<dbReference type="PANTHER" id="PTHR43386">
    <property type="entry name" value="OLIGOPEPTIDE TRANSPORT SYSTEM PERMEASE PROTEIN APPC"/>
    <property type="match status" value="1"/>
</dbReference>
<evidence type="ECO:0000256" key="1">
    <source>
        <dbReference type="ARBA" id="ARBA00004651"/>
    </source>
</evidence>
<keyword evidence="3" id="KW-1003">Cell membrane</keyword>
<dbReference type="GO" id="GO:0055085">
    <property type="term" value="P:transmembrane transport"/>
    <property type="evidence" value="ECO:0007669"/>
    <property type="project" value="InterPro"/>
</dbReference>
<evidence type="ECO:0000256" key="5">
    <source>
        <dbReference type="ARBA" id="ARBA00022989"/>
    </source>
</evidence>
<evidence type="ECO:0000256" key="7">
    <source>
        <dbReference type="RuleBase" id="RU363032"/>
    </source>
</evidence>
<name>A0A6I3IZ55_9ACTN</name>
<evidence type="ECO:0000256" key="6">
    <source>
        <dbReference type="ARBA" id="ARBA00023136"/>
    </source>
</evidence>
<dbReference type="PROSITE" id="PS50928">
    <property type="entry name" value="ABC_TM1"/>
    <property type="match status" value="1"/>
</dbReference>
<proteinExistence type="inferred from homology"/>
<gene>
    <name evidence="9" type="ORF">GGQ22_04660</name>
</gene>
<keyword evidence="5 7" id="KW-1133">Transmembrane helix</keyword>
<keyword evidence="2 7" id="KW-0813">Transport</keyword>
<feature type="transmembrane region" description="Helical" evidence="7">
    <location>
        <begin position="262"/>
        <end position="283"/>
    </location>
</feature>
<feature type="transmembrane region" description="Helical" evidence="7">
    <location>
        <begin position="24"/>
        <end position="50"/>
    </location>
</feature>
<feature type="domain" description="ABC transmembrane type-1" evidence="8">
    <location>
        <begin position="91"/>
        <end position="280"/>
    </location>
</feature>
<dbReference type="Gene3D" id="1.10.3720.10">
    <property type="entry name" value="MetI-like"/>
    <property type="match status" value="1"/>
</dbReference>
<dbReference type="InterPro" id="IPR050366">
    <property type="entry name" value="BP-dependent_transpt_permease"/>
</dbReference>
<organism evidence="9 10">
    <name type="scientific">Nocardioides marmotae</name>
    <dbReference type="NCBI Taxonomy" id="2663857"/>
    <lineage>
        <taxon>Bacteria</taxon>
        <taxon>Bacillati</taxon>
        <taxon>Actinomycetota</taxon>
        <taxon>Actinomycetes</taxon>
        <taxon>Propionibacteriales</taxon>
        <taxon>Nocardioidaceae</taxon>
        <taxon>Nocardioides</taxon>
    </lineage>
</organism>
<evidence type="ECO:0000313" key="10">
    <source>
        <dbReference type="Proteomes" id="UP000433406"/>
    </source>
</evidence>